<dbReference type="PANTHER" id="PTHR46558">
    <property type="entry name" value="TRACRIPTIONAL REGULATORY PROTEIN-RELATED-RELATED"/>
    <property type="match status" value="1"/>
</dbReference>
<dbReference type="SUPFAM" id="SSF47413">
    <property type="entry name" value="lambda repressor-like DNA-binding domains"/>
    <property type="match status" value="1"/>
</dbReference>
<keyword evidence="4" id="KW-1185">Reference proteome</keyword>
<dbReference type="InterPro" id="IPR001387">
    <property type="entry name" value="Cro/C1-type_HTH"/>
</dbReference>
<accession>B0MKM0</accession>
<feature type="domain" description="HTH cro/C1-type" evidence="2">
    <location>
        <begin position="26"/>
        <end position="80"/>
    </location>
</feature>
<evidence type="ECO:0000313" key="3">
    <source>
        <dbReference type="EMBL" id="EDS01704.1"/>
    </source>
</evidence>
<dbReference type="Pfam" id="PF01381">
    <property type="entry name" value="HTH_3"/>
    <property type="match status" value="1"/>
</dbReference>
<dbReference type="GO" id="GO:0003677">
    <property type="term" value="F:DNA binding"/>
    <property type="evidence" value="ECO:0007669"/>
    <property type="project" value="UniProtKB-KW"/>
</dbReference>
<reference evidence="3" key="2">
    <citation type="submission" date="2014-06" db="EMBL/GenBank/DDBJ databases">
        <title>Draft genome sequence of Eubacterium siraeum (DSM 15702).</title>
        <authorList>
            <person name="Sudarsanam P."/>
            <person name="Ley R."/>
            <person name="Guruge J."/>
            <person name="Turnbaugh P.J."/>
            <person name="Mahowald M."/>
            <person name="Liep D."/>
            <person name="Gordon J."/>
        </authorList>
    </citation>
    <scope>NUCLEOTIDE SEQUENCE</scope>
    <source>
        <strain evidence="3">DSM 15702</strain>
    </source>
</reference>
<dbReference type="InterPro" id="IPR010982">
    <property type="entry name" value="Lambda_DNA-bd_dom_sf"/>
</dbReference>
<protein>
    <submittedName>
        <fullName evidence="3">DNA-binding helix-turn-helix protein</fullName>
    </submittedName>
</protein>
<dbReference type="Gene3D" id="1.10.260.40">
    <property type="entry name" value="lambda repressor-like DNA-binding domains"/>
    <property type="match status" value="1"/>
</dbReference>
<dbReference type="PROSITE" id="PS50943">
    <property type="entry name" value="HTH_CROC1"/>
    <property type="match status" value="1"/>
</dbReference>
<organism evidence="3 4">
    <name type="scientific">[Eubacterium] siraeum DSM 15702</name>
    <dbReference type="NCBI Taxonomy" id="428128"/>
    <lineage>
        <taxon>Bacteria</taxon>
        <taxon>Bacillati</taxon>
        <taxon>Bacillota</taxon>
        <taxon>Clostridia</taxon>
        <taxon>Eubacteriales</taxon>
        <taxon>Oscillospiraceae</taxon>
        <taxon>Oscillospiraceae incertae sedis</taxon>
    </lineage>
</organism>
<dbReference type="SMART" id="SM00530">
    <property type="entry name" value="HTH_XRE"/>
    <property type="match status" value="1"/>
</dbReference>
<evidence type="ECO:0000313" key="4">
    <source>
        <dbReference type="Proteomes" id="UP000005326"/>
    </source>
</evidence>
<reference evidence="3" key="1">
    <citation type="submission" date="2007-10" db="EMBL/GenBank/DDBJ databases">
        <authorList>
            <person name="Fulton L."/>
            <person name="Clifton S."/>
            <person name="Fulton B."/>
            <person name="Xu J."/>
            <person name="Minx P."/>
            <person name="Pepin K.H."/>
            <person name="Johnson M."/>
            <person name="Thiruvilangam P."/>
            <person name="Bhonagiri V."/>
            <person name="Nash W.E."/>
            <person name="Mardis E.R."/>
            <person name="Wilson R.K."/>
        </authorList>
    </citation>
    <scope>NUCLEOTIDE SEQUENCE [LARGE SCALE GENOMIC DNA]</scope>
    <source>
        <strain evidence="3">DSM 15702</strain>
    </source>
</reference>
<gene>
    <name evidence="3" type="ORF">EUBSIR_00356</name>
</gene>
<name>B0MKM0_9FIRM</name>
<dbReference type="AlphaFoldDB" id="B0MKM0"/>
<dbReference type="Proteomes" id="UP000005326">
    <property type="component" value="Unassembled WGS sequence"/>
</dbReference>
<evidence type="ECO:0000256" key="1">
    <source>
        <dbReference type="ARBA" id="ARBA00023125"/>
    </source>
</evidence>
<comment type="caution">
    <text evidence="3">The sequence shown here is derived from an EMBL/GenBank/DDBJ whole genome shotgun (WGS) entry which is preliminary data.</text>
</comment>
<dbReference type="CDD" id="cd00093">
    <property type="entry name" value="HTH_XRE"/>
    <property type="match status" value="1"/>
</dbReference>
<dbReference type="EMBL" id="ABCA03000032">
    <property type="protein sequence ID" value="EDS01704.1"/>
    <property type="molecule type" value="Genomic_DNA"/>
</dbReference>
<keyword evidence="1 3" id="KW-0238">DNA-binding</keyword>
<proteinExistence type="predicted"/>
<dbReference type="PANTHER" id="PTHR46558:SF11">
    <property type="entry name" value="HTH-TYPE TRANSCRIPTIONAL REGULATOR XRE"/>
    <property type="match status" value="1"/>
</dbReference>
<sequence length="124" mass="14054">MNCLFYVFRLFILITEARMVKFGERVKQLRLSAGMTQEQLAERIWVTKAAISNYELSERNPSPETIIKIAGVFGVTTDYLLGLEDKRSRTLDISGLCEEDIRFLQSAAALLKKKNAVKKSAAEH</sequence>
<evidence type="ECO:0000259" key="2">
    <source>
        <dbReference type="PROSITE" id="PS50943"/>
    </source>
</evidence>